<proteinExistence type="predicted"/>
<evidence type="ECO:0000313" key="1">
    <source>
        <dbReference type="EMBL" id="OEU19272.1"/>
    </source>
</evidence>
<dbReference type="KEGG" id="fcy:FRACYDRAFT_267982"/>
<sequence length="122" mass="13448">MRKRGSPVSFCPDFLVWGVAVNSLMDSETPYHFTSYWHANRAALKEFILARGCPCKVLLILVMLDQNSLPVSAPQVENHLGLSSLSKFGIQWHIQMCQGNGPGGRLLKGGAKGLEWAVSQFC</sequence>
<keyword evidence="2" id="KW-1185">Reference proteome</keyword>
<protein>
    <submittedName>
        <fullName evidence="1">Uncharacterized protein</fullName>
    </submittedName>
</protein>
<reference evidence="1 2" key="1">
    <citation type="submission" date="2016-09" db="EMBL/GenBank/DDBJ databases">
        <title>Extensive genetic diversity and differential bi-allelic expression allows diatom success in the polar Southern Ocean.</title>
        <authorList>
            <consortium name="DOE Joint Genome Institute"/>
            <person name="Mock T."/>
            <person name="Otillar R.P."/>
            <person name="Strauss J."/>
            <person name="Dupont C."/>
            <person name="Frickenhaus S."/>
            <person name="Maumus F."/>
            <person name="Mcmullan M."/>
            <person name="Sanges R."/>
            <person name="Schmutz J."/>
            <person name="Toseland A."/>
            <person name="Valas R."/>
            <person name="Veluchamy A."/>
            <person name="Ward B.J."/>
            <person name="Allen A."/>
            <person name="Barry K."/>
            <person name="Falciatore A."/>
            <person name="Ferrante M."/>
            <person name="Fortunato A.E."/>
            <person name="Gloeckner G."/>
            <person name="Gruber A."/>
            <person name="Hipkin R."/>
            <person name="Janech M."/>
            <person name="Kroth P."/>
            <person name="Leese F."/>
            <person name="Lindquist E."/>
            <person name="Lyon B.R."/>
            <person name="Martin J."/>
            <person name="Mayer C."/>
            <person name="Parker M."/>
            <person name="Quesneville H."/>
            <person name="Raymond J."/>
            <person name="Uhlig C."/>
            <person name="Valentin K.U."/>
            <person name="Worden A.Z."/>
            <person name="Armbrust E.V."/>
            <person name="Bowler C."/>
            <person name="Green B."/>
            <person name="Moulton V."/>
            <person name="Van Oosterhout C."/>
            <person name="Grigoriev I."/>
        </authorList>
    </citation>
    <scope>NUCLEOTIDE SEQUENCE [LARGE SCALE GENOMIC DNA]</scope>
    <source>
        <strain evidence="1 2">CCMP1102</strain>
    </source>
</reference>
<organism evidence="1 2">
    <name type="scientific">Fragilariopsis cylindrus CCMP1102</name>
    <dbReference type="NCBI Taxonomy" id="635003"/>
    <lineage>
        <taxon>Eukaryota</taxon>
        <taxon>Sar</taxon>
        <taxon>Stramenopiles</taxon>
        <taxon>Ochrophyta</taxon>
        <taxon>Bacillariophyta</taxon>
        <taxon>Bacillariophyceae</taxon>
        <taxon>Bacillariophycidae</taxon>
        <taxon>Bacillariales</taxon>
        <taxon>Bacillariaceae</taxon>
        <taxon>Fragilariopsis</taxon>
    </lineage>
</organism>
<accession>A0A1E7FM76</accession>
<name>A0A1E7FM76_9STRA</name>
<evidence type="ECO:0000313" key="2">
    <source>
        <dbReference type="Proteomes" id="UP000095751"/>
    </source>
</evidence>
<dbReference type="Proteomes" id="UP000095751">
    <property type="component" value="Unassembled WGS sequence"/>
</dbReference>
<dbReference type="AlphaFoldDB" id="A0A1E7FM76"/>
<dbReference type="InParanoid" id="A0A1E7FM76"/>
<dbReference type="EMBL" id="KV784355">
    <property type="protein sequence ID" value="OEU19272.1"/>
    <property type="molecule type" value="Genomic_DNA"/>
</dbReference>
<gene>
    <name evidence="1" type="ORF">FRACYDRAFT_267982</name>
</gene>